<dbReference type="Gene3D" id="3.40.50.300">
    <property type="entry name" value="P-loop containing nucleotide triphosphate hydrolases"/>
    <property type="match status" value="1"/>
</dbReference>
<dbReference type="InterPro" id="IPR053137">
    <property type="entry name" value="NLR-like"/>
</dbReference>
<dbReference type="SUPFAM" id="SSF52540">
    <property type="entry name" value="P-loop containing nucleoside triphosphate hydrolases"/>
    <property type="match status" value="1"/>
</dbReference>
<dbReference type="Proteomes" id="UP000286045">
    <property type="component" value="Unassembled WGS sequence"/>
</dbReference>
<feature type="repeat" description="TPR" evidence="1">
    <location>
        <begin position="681"/>
        <end position="714"/>
    </location>
</feature>
<dbReference type="InterPro" id="IPR002182">
    <property type="entry name" value="NB-ARC"/>
</dbReference>
<protein>
    <submittedName>
        <fullName evidence="4">Uncharacterized protein</fullName>
    </submittedName>
</protein>
<keyword evidence="1" id="KW-0802">TPR repeat</keyword>
<name>A0A439D0J1_9PEZI</name>
<proteinExistence type="predicted"/>
<dbReference type="InterPro" id="IPR031352">
    <property type="entry name" value="SesA"/>
</dbReference>
<keyword evidence="5" id="KW-1185">Reference proteome</keyword>
<dbReference type="AlphaFoldDB" id="A0A439D0J1"/>
<dbReference type="Pfam" id="PF00931">
    <property type="entry name" value="NB-ARC"/>
    <property type="match status" value="1"/>
</dbReference>
<feature type="domain" description="NACHT-NTPase and P-loop NTPases N-terminal" evidence="3">
    <location>
        <begin position="13"/>
        <end position="123"/>
    </location>
</feature>
<evidence type="ECO:0000259" key="2">
    <source>
        <dbReference type="Pfam" id="PF00931"/>
    </source>
</evidence>
<organism evidence="4 5">
    <name type="scientific">Xylaria grammica</name>
    <dbReference type="NCBI Taxonomy" id="363999"/>
    <lineage>
        <taxon>Eukaryota</taxon>
        <taxon>Fungi</taxon>
        <taxon>Dikarya</taxon>
        <taxon>Ascomycota</taxon>
        <taxon>Pezizomycotina</taxon>
        <taxon>Sordariomycetes</taxon>
        <taxon>Xylariomycetidae</taxon>
        <taxon>Xylariales</taxon>
        <taxon>Xylariaceae</taxon>
        <taxon>Xylaria</taxon>
    </lineage>
</organism>
<dbReference type="PANTHER" id="PTHR46082:SF6">
    <property type="entry name" value="AAA+ ATPASE DOMAIN-CONTAINING PROTEIN-RELATED"/>
    <property type="match status" value="1"/>
</dbReference>
<dbReference type="SMART" id="SM00028">
    <property type="entry name" value="TPR"/>
    <property type="match status" value="3"/>
</dbReference>
<evidence type="ECO:0000313" key="4">
    <source>
        <dbReference type="EMBL" id="RWA07940.1"/>
    </source>
</evidence>
<dbReference type="GO" id="GO:0043531">
    <property type="term" value="F:ADP binding"/>
    <property type="evidence" value="ECO:0007669"/>
    <property type="project" value="InterPro"/>
</dbReference>
<evidence type="ECO:0000259" key="3">
    <source>
        <dbReference type="Pfam" id="PF17107"/>
    </source>
</evidence>
<dbReference type="PROSITE" id="PS50005">
    <property type="entry name" value="TPR"/>
    <property type="match status" value="1"/>
</dbReference>
<comment type="caution">
    <text evidence="4">The sequence shown here is derived from an EMBL/GenBank/DDBJ whole genome shotgun (WGS) entry which is preliminary data.</text>
</comment>
<reference evidence="4 5" key="1">
    <citation type="submission" date="2018-12" db="EMBL/GenBank/DDBJ databases">
        <title>Draft genome sequence of Xylaria grammica IHI A82.</title>
        <authorList>
            <person name="Buettner E."/>
            <person name="Kellner H."/>
        </authorList>
    </citation>
    <scope>NUCLEOTIDE SEQUENCE [LARGE SCALE GENOMIC DNA]</scope>
    <source>
        <strain evidence="4 5">IHI A82</strain>
    </source>
</reference>
<dbReference type="STRING" id="363999.A0A439D0J1"/>
<dbReference type="InterPro" id="IPR019734">
    <property type="entry name" value="TPR_rpt"/>
</dbReference>
<dbReference type="PANTHER" id="PTHR46082">
    <property type="entry name" value="ATP/GTP-BINDING PROTEIN-RELATED"/>
    <property type="match status" value="1"/>
</dbReference>
<evidence type="ECO:0000256" key="1">
    <source>
        <dbReference type="PROSITE-ProRule" id="PRU00339"/>
    </source>
</evidence>
<dbReference type="Gene3D" id="1.25.40.10">
    <property type="entry name" value="Tetratricopeptide repeat domain"/>
    <property type="match status" value="1"/>
</dbReference>
<sequence length="897" mass="100702">MIDPVTALAIAGNVSQFLETAYKVSSRIKLYCGKTSSAPVVFHELSIQIPMLCHLFEDCRSLKAENVANPDNLIPVLDGCRRVIESLDRLVSSVLPDTEDAVGVKVWKGVRSVSIQNKVIECKAELESYKSTLALHLSVLTAKQASASSSQALLPSFHHVPATGRSRFVGREDILQSISQALWPGARDPRIAVLLGMGGQGKTSLALEYCRRELVNRHFRFIIWIDSSSPAALERSFAQVAENLAAMSGDKRTFANSRAHVNFVKTVIETAEAPWLFILDNFDSPGLFKNILDFTPHSAFGAVLFTSRHNSCAVLGTPIPIPGMSQNDSTEMLLLRSGVERTISNLEQAKKVVDMLGHLPLAIDQSAAYIRSRKITPENFIDHYQKRREKILKHIPNVWDYHRAVDGRGEERPVSVFGTWELSLQQALEQSQDEKATMDFLTVVAFFNNLDIRMEMFNAAFDRAEDPLDWMSLFTTDDEWDEFEYQDAVTMLADLSLLQYRTPQGIAGEDDHEEGLSLHSFSLHPLVRDWIQLRTPTTERRVYVDQALVILCHYIESAGDDYKSWTLKERRAAMSHVDACIEAQSKFVRSWTQDEYVNVRKALVVIYKFYADDGRYAEAEAICRQVLEHDRRLGGEASQDLVDSEIRLTDVYLLRGAYNEAEAILVRLRPSVDQCPDHMKVSLHKNLAKISFKQGRYDEAVSRYQDVLVLQESFLSKGHLDVMDTRHLLAQVYRNQGRHAEAIELYEAILEAYRAANLDDHLGALQCTVDLAGAYRALADGAIPFTALDDVGVFVKWLFDHAGGEADGLDLQVAVDHVTFDAYVRAFAEVTGKPASWIDGDDLDEHIDATWGAGADRPAGYNADMTDPATMTMRRNFKAWFNLYRLSGGNKGIIQRD</sequence>
<dbReference type="Pfam" id="PF13424">
    <property type="entry name" value="TPR_12"/>
    <property type="match status" value="1"/>
</dbReference>
<evidence type="ECO:0000313" key="5">
    <source>
        <dbReference type="Proteomes" id="UP000286045"/>
    </source>
</evidence>
<feature type="domain" description="NB-ARC" evidence="2">
    <location>
        <begin position="172"/>
        <end position="312"/>
    </location>
</feature>
<dbReference type="SUPFAM" id="SSF48452">
    <property type="entry name" value="TPR-like"/>
    <property type="match status" value="2"/>
</dbReference>
<dbReference type="Pfam" id="PF17107">
    <property type="entry name" value="SesA"/>
    <property type="match status" value="1"/>
</dbReference>
<dbReference type="EMBL" id="RYZI01000227">
    <property type="protein sequence ID" value="RWA07940.1"/>
    <property type="molecule type" value="Genomic_DNA"/>
</dbReference>
<dbReference type="InterPro" id="IPR027417">
    <property type="entry name" value="P-loop_NTPase"/>
</dbReference>
<gene>
    <name evidence="4" type="ORF">EKO27_g7147</name>
</gene>
<accession>A0A439D0J1</accession>
<dbReference type="InterPro" id="IPR011990">
    <property type="entry name" value="TPR-like_helical_dom_sf"/>
</dbReference>